<keyword evidence="3 4" id="KW-0234">DNA repair</keyword>
<dbReference type="InterPro" id="IPR014762">
    <property type="entry name" value="DNA_mismatch_repair_CS"/>
</dbReference>
<dbReference type="Gene3D" id="3.30.1540.20">
    <property type="entry name" value="MutL, C-terminal domain, dimerisation subdomain"/>
    <property type="match status" value="1"/>
</dbReference>
<evidence type="ECO:0000256" key="5">
    <source>
        <dbReference type="SAM" id="MobiDB-lite"/>
    </source>
</evidence>
<dbReference type="InterPro" id="IPR014790">
    <property type="entry name" value="MutL_C"/>
</dbReference>
<keyword evidence="9" id="KW-1185">Reference proteome</keyword>
<keyword evidence="2 4" id="KW-0227">DNA damage</keyword>
<evidence type="ECO:0000256" key="3">
    <source>
        <dbReference type="ARBA" id="ARBA00023204"/>
    </source>
</evidence>
<evidence type="ECO:0000313" key="8">
    <source>
        <dbReference type="EMBL" id="BCU81990.1"/>
    </source>
</evidence>
<dbReference type="GO" id="GO:0016887">
    <property type="term" value="F:ATP hydrolysis activity"/>
    <property type="evidence" value="ECO:0007669"/>
    <property type="project" value="InterPro"/>
</dbReference>
<reference evidence="8" key="1">
    <citation type="journal article" date="2013" name="Int. J. Syst. Evol. Microbiol.">
        <title>Polycladomyces abyssicola gen. nov., sp. nov., a thermophilic filamentous bacterium isolated from hemipelagic sediment.</title>
        <authorList>
            <person name="Tsubouchi T."/>
            <person name="Shimane Y."/>
            <person name="Mori K."/>
            <person name="Usui K."/>
            <person name="Hiraki T."/>
            <person name="Tame A."/>
            <person name="Uematsu K."/>
            <person name="Maruyama T."/>
            <person name="Hatada Y."/>
        </authorList>
    </citation>
    <scope>NUCLEOTIDE SEQUENCE</scope>
    <source>
        <strain evidence="8">JIR-001</strain>
    </source>
</reference>
<feature type="domain" description="DNA mismatch repair protein S5" evidence="7">
    <location>
        <begin position="209"/>
        <end position="327"/>
    </location>
</feature>
<dbReference type="GO" id="GO:0030983">
    <property type="term" value="F:mismatched DNA binding"/>
    <property type="evidence" value="ECO:0007669"/>
    <property type="project" value="InterPro"/>
</dbReference>
<evidence type="ECO:0000256" key="2">
    <source>
        <dbReference type="ARBA" id="ARBA00022763"/>
    </source>
</evidence>
<sequence length="621" mass="70206">MGKIRILDDHLANQIAAGEVVERPASVVKELVENAIDADADRIAVQLEEGGIRSIRVSDNGCGMDREDAQLAFARHATSKIRRERDLFAIRTLGFRGEALPSIASVSRLTLTTQDGSDQPAIRLKLEGGETVSIEETSRSRGTDVWVEDLFYNTPARLKYLKTVNTEVSHVADVIGRLALAHPNRAFSLRHNQRELFRTPGDGKLIHVIHALYGKQVASHMVPLEAEDPDFRLTGLVARPEVTRSNRSYLSIILNGRYIRSVPLVQAVLQAYDTLLPVGRYPIGVLCVETDPKLVDVNVHPAKLEVRISKEKTLYDLIVQSVHQALHRQVLVPKVEKKPNGPTVKKTQVVQERLSFDRPAGRSESEGYPSLSRPVREDRVYEPSSVRQEKTEPVSHVLPEQATAPDPIPSQETPQKSPVPVQEPEEKSRFPMMEPLTQVHGTYIVAQSEDGFYLIDQHAAHERIYYERFLRRMKETDPEQQPLLVPMTVECTLSEAETIRSKLDDLRALGLEVEPFGGTTFLVRSHPRWFPEGQEESIIREIVDWLKEHGRVDTVRLRDASAKLMACKAAIKANRHLRREEMEHLLEELGACDNPFTCPHGRPILVHFSTYEIEKMFKRVM</sequence>
<dbReference type="InterPro" id="IPR013507">
    <property type="entry name" value="DNA_mismatch_S5_2-like"/>
</dbReference>
<dbReference type="NCBIfam" id="NF000950">
    <property type="entry name" value="PRK00095.1-3"/>
    <property type="match status" value="1"/>
</dbReference>
<dbReference type="InterPro" id="IPR036890">
    <property type="entry name" value="HATPase_C_sf"/>
</dbReference>
<organism evidence="8 9">
    <name type="scientific">Polycladomyces abyssicola</name>
    <dbReference type="NCBI Taxonomy" id="1125966"/>
    <lineage>
        <taxon>Bacteria</taxon>
        <taxon>Bacillati</taxon>
        <taxon>Bacillota</taxon>
        <taxon>Bacilli</taxon>
        <taxon>Bacillales</taxon>
        <taxon>Thermoactinomycetaceae</taxon>
        <taxon>Polycladomyces</taxon>
    </lineage>
</organism>
<dbReference type="SMART" id="SM01340">
    <property type="entry name" value="DNA_mis_repair"/>
    <property type="match status" value="1"/>
</dbReference>
<dbReference type="GO" id="GO:0005524">
    <property type="term" value="F:ATP binding"/>
    <property type="evidence" value="ECO:0007669"/>
    <property type="project" value="InterPro"/>
</dbReference>
<dbReference type="Gene3D" id="3.30.1370.100">
    <property type="entry name" value="MutL, C-terminal domain, regulatory subdomain"/>
    <property type="match status" value="1"/>
</dbReference>
<feature type="domain" description="MutL C-terminal dimerisation" evidence="6">
    <location>
        <begin position="435"/>
        <end position="577"/>
    </location>
</feature>
<evidence type="ECO:0000256" key="4">
    <source>
        <dbReference type="HAMAP-Rule" id="MF_00149"/>
    </source>
</evidence>
<dbReference type="PANTHER" id="PTHR10073">
    <property type="entry name" value="DNA MISMATCH REPAIR PROTEIN MLH, PMS, MUTL"/>
    <property type="match status" value="1"/>
</dbReference>
<dbReference type="NCBIfam" id="TIGR00585">
    <property type="entry name" value="mutl"/>
    <property type="match status" value="1"/>
</dbReference>
<dbReference type="SUPFAM" id="SSF118116">
    <property type="entry name" value="DNA mismatch repair protein MutL"/>
    <property type="match status" value="1"/>
</dbReference>
<dbReference type="SUPFAM" id="SSF55874">
    <property type="entry name" value="ATPase domain of HSP90 chaperone/DNA topoisomerase II/histidine kinase"/>
    <property type="match status" value="1"/>
</dbReference>
<dbReference type="InterPro" id="IPR038973">
    <property type="entry name" value="MutL/Mlh/Pms-like"/>
</dbReference>
<dbReference type="GO" id="GO:0006298">
    <property type="term" value="P:mismatch repair"/>
    <property type="evidence" value="ECO:0007669"/>
    <property type="project" value="UniProtKB-UniRule"/>
</dbReference>
<evidence type="ECO:0000259" key="7">
    <source>
        <dbReference type="SMART" id="SM01340"/>
    </source>
</evidence>
<dbReference type="GO" id="GO:0140664">
    <property type="term" value="F:ATP-dependent DNA damage sensor activity"/>
    <property type="evidence" value="ECO:0007669"/>
    <property type="project" value="InterPro"/>
</dbReference>
<dbReference type="InterPro" id="IPR014721">
    <property type="entry name" value="Ribsml_uS5_D2-typ_fold_subgr"/>
</dbReference>
<dbReference type="Pfam" id="PF08676">
    <property type="entry name" value="MutL_C"/>
    <property type="match status" value="1"/>
</dbReference>
<dbReference type="InterPro" id="IPR037198">
    <property type="entry name" value="MutL_C_sf"/>
</dbReference>
<dbReference type="InterPro" id="IPR042120">
    <property type="entry name" value="MutL_C_dimsub"/>
</dbReference>
<dbReference type="InterPro" id="IPR020667">
    <property type="entry name" value="DNA_mismatch_repair_MutL"/>
</dbReference>
<dbReference type="HAMAP" id="MF_00149">
    <property type="entry name" value="DNA_mis_repair"/>
    <property type="match status" value="1"/>
</dbReference>
<dbReference type="InterPro" id="IPR002099">
    <property type="entry name" value="MutL/Mlh/PMS"/>
</dbReference>
<feature type="compositionally biased region" description="Basic and acidic residues" evidence="5">
    <location>
        <begin position="374"/>
        <end position="393"/>
    </location>
</feature>
<dbReference type="Pfam" id="PF01119">
    <property type="entry name" value="DNA_mis_repair"/>
    <property type="match status" value="1"/>
</dbReference>
<dbReference type="CDD" id="cd00782">
    <property type="entry name" value="MutL_Trans"/>
    <property type="match status" value="1"/>
</dbReference>
<dbReference type="RefSeq" id="WP_212772384.1">
    <property type="nucleotide sequence ID" value="NZ_AP024601.1"/>
</dbReference>
<dbReference type="GO" id="GO:0032300">
    <property type="term" value="C:mismatch repair complex"/>
    <property type="evidence" value="ECO:0007669"/>
    <property type="project" value="InterPro"/>
</dbReference>
<comment type="function">
    <text evidence="4">This protein is involved in the repair of mismatches in DNA. It is required for dam-dependent methyl-directed DNA mismatch repair. May act as a 'molecular matchmaker', a protein that promotes the formation of a stable complex between two or more DNA-binding proteins in an ATP-dependent manner without itself being part of a final effector complex.</text>
</comment>
<dbReference type="AlphaFoldDB" id="A0A8D5ZMS7"/>
<gene>
    <name evidence="4 8" type="primary">mutL</name>
    <name evidence="8" type="ORF">JIR001_17730</name>
</gene>
<dbReference type="SMART" id="SM00853">
    <property type="entry name" value="MutL_C"/>
    <property type="match status" value="1"/>
</dbReference>
<dbReference type="InterPro" id="IPR042121">
    <property type="entry name" value="MutL_C_regsub"/>
</dbReference>
<dbReference type="CDD" id="cd16926">
    <property type="entry name" value="HATPase_MutL-MLH-PMS-like"/>
    <property type="match status" value="1"/>
</dbReference>
<dbReference type="FunFam" id="3.30.565.10:FF:000003">
    <property type="entry name" value="DNA mismatch repair endonuclease MutL"/>
    <property type="match status" value="1"/>
</dbReference>
<protein>
    <recommendedName>
        <fullName evidence="4">DNA mismatch repair protein MutL</fullName>
    </recommendedName>
</protein>
<feature type="region of interest" description="Disordered" evidence="5">
    <location>
        <begin position="333"/>
        <end position="429"/>
    </location>
</feature>
<comment type="similarity">
    <text evidence="1 4">Belongs to the DNA mismatch repair MutL/HexB family.</text>
</comment>
<dbReference type="EMBL" id="AP024601">
    <property type="protein sequence ID" value="BCU81990.1"/>
    <property type="molecule type" value="Genomic_DNA"/>
</dbReference>
<dbReference type="Pfam" id="PF13589">
    <property type="entry name" value="HATPase_c_3"/>
    <property type="match status" value="1"/>
</dbReference>
<evidence type="ECO:0000256" key="1">
    <source>
        <dbReference type="ARBA" id="ARBA00006082"/>
    </source>
</evidence>
<evidence type="ECO:0000313" key="9">
    <source>
        <dbReference type="Proteomes" id="UP000677436"/>
    </source>
</evidence>
<evidence type="ECO:0000259" key="6">
    <source>
        <dbReference type="SMART" id="SM00853"/>
    </source>
</evidence>
<name>A0A8D5ZMS7_9BACL</name>
<dbReference type="PANTHER" id="PTHR10073:SF12">
    <property type="entry name" value="DNA MISMATCH REPAIR PROTEIN MLH1"/>
    <property type="match status" value="1"/>
</dbReference>
<dbReference type="PROSITE" id="PS00058">
    <property type="entry name" value="DNA_MISMATCH_REPAIR_1"/>
    <property type="match status" value="1"/>
</dbReference>
<accession>A0A8D5ZMS7</accession>
<dbReference type="Proteomes" id="UP000677436">
    <property type="component" value="Chromosome"/>
</dbReference>
<dbReference type="Gene3D" id="3.30.565.10">
    <property type="entry name" value="Histidine kinase-like ATPase, C-terminal domain"/>
    <property type="match status" value="1"/>
</dbReference>
<dbReference type="KEGG" id="pabs:JIR001_17730"/>
<feature type="compositionally biased region" description="Basic and acidic residues" evidence="5">
    <location>
        <begin position="354"/>
        <end position="365"/>
    </location>
</feature>
<dbReference type="SUPFAM" id="SSF54211">
    <property type="entry name" value="Ribosomal protein S5 domain 2-like"/>
    <property type="match status" value="1"/>
</dbReference>
<reference evidence="8" key="2">
    <citation type="journal article" date="2021" name="Microbiol. Resour. Announc.">
        <title>Complete Genome Sequence of Polycladomyces abyssicola JIR-001T, Isolated from Hemipelagic Sediment in Deep Seawater.</title>
        <authorList>
            <person name="Tsubouchi T."/>
            <person name="Kaneko Y."/>
        </authorList>
    </citation>
    <scope>NUCLEOTIDE SEQUENCE</scope>
    <source>
        <strain evidence="8">JIR-001</strain>
    </source>
</reference>
<proteinExistence type="inferred from homology"/>
<dbReference type="InterPro" id="IPR020568">
    <property type="entry name" value="Ribosomal_Su5_D2-typ_SF"/>
</dbReference>
<dbReference type="Gene3D" id="3.30.230.10">
    <property type="match status" value="1"/>
</dbReference>